<name>A0A375D018_9BURK</name>
<reference evidence="2 3" key="1">
    <citation type="submission" date="2018-01" db="EMBL/GenBank/DDBJ databases">
        <authorList>
            <person name="Clerissi C."/>
        </authorList>
    </citation>
    <scope>NUCLEOTIDE SEQUENCE [LARGE SCALE GENOMIC DNA]</scope>
    <source>
        <strain evidence="2">Cupriavidus taiwanensis SWF 66322</strain>
    </source>
</reference>
<evidence type="ECO:0000313" key="3">
    <source>
        <dbReference type="Proteomes" id="UP000254259"/>
    </source>
</evidence>
<dbReference type="EMBL" id="LT984813">
    <property type="protein sequence ID" value="SPD63348.1"/>
    <property type="molecule type" value="Genomic_DNA"/>
</dbReference>
<evidence type="ECO:0000313" key="2">
    <source>
        <dbReference type="EMBL" id="SPD63348.1"/>
    </source>
</evidence>
<dbReference type="AlphaFoldDB" id="A0A375D018"/>
<evidence type="ECO:0000256" key="1">
    <source>
        <dbReference type="SAM" id="MobiDB-lite"/>
    </source>
</evidence>
<sequence>MPSHFDPPDYPNRQIDTWELSEPPALQLALTRPEC</sequence>
<proteinExistence type="predicted"/>
<feature type="region of interest" description="Disordered" evidence="1">
    <location>
        <begin position="1"/>
        <end position="35"/>
    </location>
</feature>
<protein>
    <submittedName>
        <fullName evidence="2">Uncharacterized protein</fullName>
    </submittedName>
</protein>
<dbReference type="Proteomes" id="UP000254259">
    <property type="component" value="Chromosome CBM2636"/>
</dbReference>
<gene>
    <name evidence="2" type="ORF">CBM2636_10364</name>
</gene>
<organism evidence="2 3">
    <name type="scientific">Cupriavidus taiwanensis</name>
    <dbReference type="NCBI Taxonomy" id="164546"/>
    <lineage>
        <taxon>Bacteria</taxon>
        <taxon>Pseudomonadati</taxon>
        <taxon>Pseudomonadota</taxon>
        <taxon>Betaproteobacteria</taxon>
        <taxon>Burkholderiales</taxon>
        <taxon>Burkholderiaceae</taxon>
        <taxon>Cupriavidus</taxon>
    </lineage>
</organism>
<accession>A0A375D018</accession>